<accession>A0A9P4RBP9</accession>
<comment type="caution">
    <text evidence="2">The sequence shown here is derived from an EMBL/GenBank/DDBJ whole genome shotgun (WGS) entry which is preliminary data.</text>
</comment>
<evidence type="ECO:0000313" key="3">
    <source>
        <dbReference type="Proteomes" id="UP000799444"/>
    </source>
</evidence>
<evidence type="ECO:0000259" key="1">
    <source>
        <dbReference type="Pfam" id="PF06985"/>
    </source>
</evidence>
<gene>
    <name evidence="2" type="ORF">EJ04DRAFT_600351</name>
</gene>
<dbReference type="PANTHER" id="PTHR33112:SF16">
    <property type="entry name" value="HETEROKARYON INCOMPATIBILITY DOMAIN-CONTAINING PROTEIN"/>
    <property type="match status" value="1"/>
</dbReference>
<evidence type="ECO:0000313" key="2">
    <source>
        <dbReference type="EMBL" id="KAF2740329.1"/>
    </source>
</evidence>
<dbReference type="AlphaFoldDB" id="A0A9P4RBP9"/>
<reference evidence="2" key="1">
    <citation type="journal article" date="2020" name="Stud. Mycol.">
        <title>101 Dothideomycetes genomes: a test case for predicting lifestyles and emergence of pathogens.</title>
        <authorList>
            <person name="Haridas S."/>
            <person name="Albert R."/>
            <person name="Binder M."/>
            <person name="Bloem J."/>
            <person name="Labutti K."/>
            <person name="Salamov A."/>
            <person name="Andreopoulos B."/>
            <person name="Baker S."/>
            <person name="Barry K."/>
            <person name="Bills G."/>
            <person name="Bluhm B."/>
            <person name="Cannon C."/>
            <person name="Castanera R."/>
            <person name="Culley D."/>
            <person name="Daum C."/>
            <person name="Ezra D."/>
            <person name="Gonzalez J."/>
            <person name="Henrissat B."/>
            <person name="Kuo A."/>
            <person name="Liang C."/>
            <person name="Lipzen A."/>
            <person name="Lutzoni F."/>
            <person name="Magnuson J."/>
            <person name="Mondo S."/>
            <person name="Nolan M."/>
            <person name="Ohm R."/>
            <person name="Pangilinan J."/>
            <person name="Park H.-J."/>
            <person name="Ramirez L."/>
            <person name="Alfaro M."/>
            <person name="Sun H."/>
            <person name="Tritt A."/>
            <person name="Yoshinaga Y."/>
            <person name="Zwiers L.-H."/>
            <person name="Turgeon B."/>
            <person name="Goodwin S."/>
            <person name="Spatafora J."/>
            <person name="Crous P."/>
            <person name="Grigoriev I."/>
        </authorList>
    </citation>
    <scope>NUCLEOTIDE SEQUENCE</scope>
    <source>
        <strain evidence="2">CBS 125425</strain>
    </source>
</reference>
<dbReference type="OrthoDB" id="2958217at2759"/>
<sequence>MTTSKSASQSYLKLEDLNILRFFARGSASAMTTHVAKKQSQYCRLGSSMLGNQIIRELIQIPCAFLVIFQISDLPQTFQDAITVTRELGEQYLWIDSVCIIQHEDDYCDLNKEAKLMDEVYSSAHCTIAATSATDSRAGFLTRNESTDSPRKEYGTLDPHFPKRLVQADAEAVEDLSRIANELDCLSEYGLFKRYSHRNLLWKASNGAMEQIEYTTSVASGSWMAYNGGIEFIVKGIEFGGLREGTIRVEEYAVVDSGNEERGWLQYDVKVKNEESRDLCEKRCIIVVQHSADYLMLVVEPKT</sequence>
<proteinExistence type="predicted"/>
<protein>
    <recommendedName>
        <fullName evidence="1">Heterokaryon incompatibility domain-containing protein</fullName>
    </recommendedName>
</protein>
<organism evidence="2 3">
    <name type="scientific">Polyplosphaeria fusca</name>
    <dbReference type="NCBI Taxonomy" id="682080"/>
    <lineage>
        <taxon>Eukaryota</taxon>
        <taxon>Fungi</taxon>
        <taxon>Dikarya</taxon>
        <taxon>Ascomycota</taxon>
        <taxon>Pezizomycotina</taxon>
        <taxon>Dothideomycetes</taxon>
        <taxon>Pleosporomycetidae</taxon>
        <taxon>Pleosporales</taxon>
        <taxon>Tetraplosphaeriaceae</taxon>
        <taxon>Polyplosphaeria</taxon>
    </lineage>
</organism>
<dbReference type="Pfam" id="PF06985">
    <property type="entry name" value="HET"/>
    <property type="match status" value="1"/>
</dbReference>
<name>A0A9P4RBP9_9PLEO</name>
<dbReference type="EMBL" id="ML996100">
    <property type="protein sequence ID" value="KAF2740329.1"/>
    <property type="molecule type" value="Genomic_DNA"/>
</dbReference>
<dbReference type="Proteomes" id="UP000799444">
    <property type="component" value="Unassembled WGS sequence"/>
</dbReference>
<dbReference type="PANTHER" id="PTHR33112">
    <property type="entry name" value="DOMAIN PROTEIN, PUTATIVE-RELATED"/>
    <property type="match status" value="1"/>
</dbReference>
<dbReference type="InterPro" id="IPR010730">
    <property type="entry name" value="HET"/>
</dbReference>
<keyword evidence="3" id="KW-1185">Reference proteome</keyword>
<feature type="domain" description="Heterokaryon incompatibility" evidence="1">
    <location>
        <begin position="70"/>
        <end position="156"/>
    </location>
</feature>